<dbReference type="GO" id="GO:0003677">
    <property type="term" value="F:DNA binding"/>
    <property type="evidence" value="ECO:0007669"/>
    <property type="project" value="InterPro"/>
</dbReference>
<feature type="region of interest" description="Disordered" evidence="5">
    <location>
        <begin position="25"/>
        <end position="69"/>
    </location>
</feature>
<evidence type="ECO:0000313" key="7">
    <source>
        <dbReference type="EMBL" id="CAF1254528.1"/>
    </source>
</evidence>
<feature type="domain" description="SAMD1-like winged helix (WH)" evidence="6">
    <location>
        <begin position="80"/>
        <end position="161"/>
    </location>
</feature>
<dbReference type="SUPFAM" id="SSF47769">
    <property type="entry name" value="SAM/Pointed domain"/>
    <property type="match status" value="1"/>
</dbReference>
<keyword evidence="4" id="KW-0539">Nucleus</keyword>
<evidence type="ECO:0000259" key="6">
    <source>
        <dbReference type="PROSITE" id="PS52014"/>
    </source>
</evidence>
<dbReference type="PROSITE" id="PS52014">
    <property type="entry name" value="SAMD1_WH"/>
    <property type="match status" value="1"/>
</dbReference>
<comment type="subcellular location">
    <subcellularLocation>
        <location evidence="1">Nucleus</location>
    </subcellularLocation>
</comment>
<dbReference type="Gene3D" id="1.10.150.50">
    <property type="entry name" value="Transcription Factor, Ets-1"/>
    <property type="match status" value="1"/>
</dbReference>
<evidence type="ECO:0000256" key="3">
    <source>
        <dbReference type="ARBA" id="ARBA00022853"/>
    </source>
</evidence>
<evidence type="ECO:0000256" key="1">
    <source>
        <dbReference type="ARBA" id="ARBA00004123"/>
    </source>
</evidence>
<proteinExistence type="predicted"/>
<dbReference type="InterPro" id="IPR013761">
    <property type="entry name" value="SAM/pointed_sf"/>
</dbReference>
<feature type="region of interest" description="Disordered" evidence="5">
    <location>
        <begin position="281"/>
        <end position="312"/>
    </location>
</feature>
<dbReference type="GO" id="GO:0005634">
    <property type="term" value="C:nucleus"/>
    <property type="evidence" value="ECO:0007669"/>
    <property type="project" value="UniProtKB-SubCell"/>
</dbReference>
<name>A0A815ADQ8_ADIRI</name>
<feature type="compositionally biased region" description="Low complexity" evidence="5">
    <location>
        <begin position="281"/>
        <end position="293"/>
    </location>
</feature>
<sequence>MIFSPIATMNTAPLIPPHVQSPSFIRKRNLPTPPPSFADVNDSSSCSSSSSSSVSSAYSTTTTSSTTLSDNNNTVPSCDLLNIITDARFRPVFQAIDEIKRRKCRPDLERILKYVGKRSTGNNLSCQREEILVILEDLLKLGLITKVFHKGGFTIRIKNEKYAKLIEKMNACYNQKTPTATPMSPHEAVAMAAAAGTINFNNQSWPLPQPYVLNSTEKNINDHHPGIRETPSPEFAVFKTEPSSSSLPVYSSLDQNNNSGKFQMIKENALANGSNLLSISSSCPSSSSSSTAKSTKKRTRSQTVPSHDSKKTRSIKASDFILSTSPSPVLPLVSNHINNINDEHLFRKPLLINNNLPPITIEQILGLRGDIPDVHNWSTNQLIDFFYQQGYEYAAMVLHKHHINGSKLYELKREQVFRMSTLKIGKALKLWNVIEQIQQKCLS</sequence>
<dbReference type="AlphaFoldDB" id="A0A815ADQ8"/>
<organism evidence="7 8">
    <name type="scientific">Adineta ricciae</name>
    <name type="common">Rotifer</name>
    <dbReference type="NCBI Taxonomy" id="249248"/>
    <lineage>
        <taxon>Eukaryota</taxon>
        <taxon>Metazoa</taxon>
        <taxon>Spiralia</taxon>
        <taxon>Gnathifera</taxon>
        <taxon>Rotifera</taxon>
        <taxon>Eurotatoria</taxon>
        <taxon>Bdelloidea</taxon>
        <taxon>Adinetida</taxon>
        <taxon>Adinetidae</taxon>
        <taxon>Adineta</taxon>
    </lineage>
</organism>
<dbReference type="EMBL" id="CAJNOR010002150">
    <property type="protein sequence ID" value="CAF1254528.1"/>
    <property type="molecule type" value="Genomic_DNA"/>
</dbReference>
<dbReference type="GO" id="GO:0006325">
    <property type="term" value="P:chromatin organization"/>
    <property type="evidence" value="ECO:0007669"/>
    <property type="project" value="UniProtKB-KW"/>
</dbReference>
<dbReference type="InterPro" id="IPR048589">
    <property type="entry name" value="SAMD1-like_WH"/>
</dbReference>
<evidence type="ECO:0000256" key="2">
    <source>
        <dbReference type="ARBA" id="ARBA00022553"/>
    </source>
</evidence>
<comment type="caution">
    <text evidence="7">The sequence shown here is derived from an EMBL/GenBank/DDBJ whole genome shotgun (WGS) entry which is preliminary data.</text>
</comment>
<reference evidence="7" key="1">
    <citation type="submission" date="2021-02" db="EMBL/GenBank/DDBJ databases">
        <authorList>
            <person name="Nowell W R."/>
        </authorList>
    </citation>
    <scope>NUCLEOTIDE SEQUENCE</scope>
</reference>
<keyword evidence="8" id="KW-1185">Reference proteome</keyword>
<accession>A0A815ADQ8</accession>
<evidence type="ECO:0000256" key="5">
    <source>
        <dbReference type="SAM" id="MobiDB-lite"/>
    </source>
</evidence>
<evidence type="ECO:0000313" key="8">
    <source>
        <dbReference type="Proteomes" id="UP000663828"/>
    </source>
</evidence>
<protein>
    <recommendedName>
        <fullName evidence="6">SAMD1-like winged helix (WH) domain-containing protein</fullName>
    </recommendedName>
</protein>
<keyword evidence="3" id="KW-0156">Chromatin regulator</keyword>
<gene>
    <name evidence="7" type="ORF">XAT740_LOCUS26442</name>
</gene>
<keyword evidence="2" id="KW-0597">Phosphoprotein</keyword>
<evidence type="ECO:0000256" key="4">
    <source>
        <dbReference type="ARBA" id="ARBA00023242"/>
    </source>
</evidence>
<dbReference type="Proteomes" id="UP000663828">
    <property type="component" value="Unassembled WGS sequence"/>
</dbReference>
<feature type="compositionally biased region" description="Low complexity" evidence="5">
    <location>
        <begin position="43"/>
        <end position="69"/>
    </location>
</feature>
<dbReference type="Pfam" id="PF21524">
    <property type="entry name" value="SAMD1_WH"/>
    <property type="match status" value="1"/>
</dbReference>